<dbReference type="InterPro" id="IPR013766">
    <property type="entry name" value="Thioredoxin_domain"/>
</dbReference>
<dbReference type="Pfam" id="PF00085">
    <property type="entry name" value="Thioredoxin"/>
    <property type="match status" value="1"/>
</dbReference>
<evidence type="ECO:0000259" key="4">
    <source>
        <dbReference type="PROSITE" id="PS51352"/>
    </source>
</evidence>
<dbReference type="PROSITE" id="PS51352">
    <property type="entry name" value="THIOREDOXIN_2"/>
    <property type="match status" value="1"/>
</dbReference>
<dbReference type="PROSITE" id="PS00194">
    <property type="entry name" value="THIOREDOXIN_1"/>
    <property type="match status" value="1"/>
</dbReference>
<reference evidence="5 6" key="1">
    <citation type="journal article" date="2023" name="Hortic Res">
        <title>Pangenome of water caltrop reveals structural variations and asymmetric subgenome divergence after allopolyploidization.</title>
        <authorList>
            <person name="Zhang X."/>
            <person name="Chen Y."/>
            <person name="Wang L."/>
            <person name="Yuan Y."/>
            <person name="Fang M."/>
            <person name="Shi L."/>
            <person name="Lu R."/>
            <person name="Comes H.P."/>
            <person name="Ma Y."/>
            <person name="Chen Y."/>
            <person name="Huang G."/>
            <person name="Zhou Y."/>
            <person name="Zheng Z."/>
            <person name="Qiu Y."/>
        </authorList>
    </citation>
    <scope>NUCLEOTIDE SEQUENCE [LARGE SCALE GENOMIC DNA]</scope>
    <source>
        <strain evidence="5">F231</strain>
    </source>
</reference>
<accession>A0AAN7L3K4</accession>
<keyword evidence="1" id="KW-0813">Transport</keyword>
<dbReference type="InterPro" id="IPR017937">
    <property type="entry name" value="Thioredoxin_CS"/>
</dbReference>
<keyword evidence="1" id="KW-0249">Electron transport</keyword>
<dbReference type="InterPro" id="IPR050620">
    <property type="entry name" value="Thioredoxin_H-type-like"/>
</dbReference>
<evidence type="ECO:0000256" key="1">
    <source>
        <dbReference type="ARBA" id="ARBA00022982"/>
    </source>
</evidence>
<dbReference type="FunFam" id="3.40.30.10:FF:000245">
    <property type="entry name" value="Thioredoxin"/>
    <property type="match status" value="1"/>
</dbReference>
<protein>
    <recommendedName>
        <fullName evidence="4">Thioredoxin domain-containing protein</fullName>
    </recommendedName>
</protein>
<evidence type="ECO:0000256" key="3">
    <source>
        <dbReference type="ARBA" id="ARBA00023284"/>
    </source>
</evidence>
<dbReference type="SUPFAM" id="SSF52833">
    <property type="entry name" value="Thioredoxin-like"/>
    <property type="match status" value="1"/>
</dbReference>
<sequence>MRSSSINILRRLINSSGPGLSRQSATVCRMTLISSPFHPVMSAPLFASSVPSRAFSSSSGSENICLVNTKEQFAIARTKIEVDSAPAILYFTAAWCGPCRFMSPVLESLSGKYPDVTIYKIDIDQENIQDKLLELRIDSVPRLHFFKDGKKVDEIIGADVGRLKYTMEKLYE</sequence>
<keyword evidence="6" id="KW-1185">Reference proteome</keyword>
<evidence type="ECO:0000256" key="2">
    <source>
        <dbReference type="ARBA" id="ARBA00023157"/>
    </source>
</evidence>
<proteinExistence type="predicted"/>
<evidence type="ECO:0000313" key="6">
    <source>
        <dbReference type="Proteomes" id="UP001346149"/>
    </source>
</evidence>
<dbReference type="AlphaFoldDB" id="A0AAN7L3K4"/>
<comment type="caution">
    <text evidence="5">The sequence shown here is derived from an EMBL/GenBank/DDBJ whole genome shotgun (WGS) entry which is preliminary data.</text>
</comment>
<dbReference type="Gene3D" id="3.40.30.10">
    <property type="entry name" value="Glutaredoxin"/>
    <property type="match status" value="1"/>
</dbReference>
<dbReference type="EMBL" id="JAXQNO010000019">
    <property type="protein sequence ID" value="KAK4774295.1"/>
    <property type="molecule type" value="Genomic_DNA"/>
</dbReference>
<keyword evidence="2" id="KW-1015">Disulfide bond</keyword>
<dbReference type="CDD" id="cd02947">
    <property type="entry name" value="TRX_family"/>
    <property type="match status" value="1"/>
</dbReference>
<evidence type="ECO:0000313" key="5">
    <source>
        <dbReference type="EMBL" id="KAK4774295.1"/>
    </source>
</evidence>
<organism evidence="5 6">
    <name type="scientific">Trapa natans</name>
    <name type="common">Water chestnut</name>
    <dbReference type="NCBI Taxonomy" id="22666"/>
    <lineage>
        <taxon>Eukaryota</taxon>
        <taxon>Viridiplantae</taxon>
        <taxon>Streptophyta</taxon>
        <taxon>Embryophyta</taxon>
        <taxon>Tracheophyta</taxon>
        <taxon>Spermatophyta</taxon>
        <taxon>Magnoliopsida</taxon>
        <taxon>eudicotyledons</taxon>
        <taxon>Gunneridae</taxon>
        <taxon>Pentapetalae</taxon>
        <taxon>rosids</taxon>
        <taxon>malvids</taxon>
        <taxon>Myrtales</taxon>
        <taxon>Lythraceae</taxon>
        <taxon>Trapa</taxon>
    </lineage>
</organism>
<dbReference type="InterPro" id="IPR036249">
    <property type="entry name" value="Thioredoxin-like_sf"/>
</dbReference>
<feature type="domain" description="Thioredoxin" evidence="4">
    <location>
        <begin position="44"/>
        <end position="172"/>
    </location>
</feature>
<keyword evidence="3" id="KW-0676">Redox-active center</keyword>
<dbReference type="PANTHER" id="PTHR10438">
    <property type="entry name" value="THIOREDOXIN"/>
    <property type="match status" value="1"/>
</dbReference>
<dbReference type="Proteomes" id="UP001346149">
    <property type="component" value="Unassembled WGS sequence"/>
</dbReference>
<dbReference type="PANTHER" id="PTHR10438:SF405">
    <property type="entry name" value="THIOREDOXIN DOMAIN-CONTAINING PROTEIN"/>
    <property type="match status" value="1"/>
</dbReference>
<gene>
    <name evidence="5" type="ORF">SAY86_009230</name>
</gene>
<name>A0AAN7L3K4_TRANT</name>